<evidence type="ECO:0000313" key="1">
    <source>
        <dbReference type="EMBL" id="GGD26212.1"/>
    </source>
</evidence>
<reference evidence="2" key="1">
    <citation type="journal article" date="2019" name="Int. J. Syst. Evol. Microbiol.">
        <title>The Global Catalogue of Microorganisms (GCM) 10K type strain sequencing project: providing services to taxonomists for standard genome sequencing and annotation.</title>
        <authorList>
            <consortium name="The Broad Institute Genomics Platform"/>
            <consortium name="The Broad Institute Genome Sequencing Center for Infectious Disease"/>
            <person name="Wu L."/>
            <person name="Ma J."/>
        </authorList>
    </citation>
    <scope>NUCLEOTIDE SEQUENCE [LARGE SCALE GENOMIC DNA]</scope>
    <source>
        <strain evidence="2">CGMCC 1.15353</strain>
    </source>
</reference>
<keyword evidence="2" id="KW-1185">Reference proteome</keyword>
<gene>
    <name evidence="1" type="ORF">GCM10011389_37160</name>
</gene>
<name>A0ABQ1QGC6_9BACI</name>
<organism evidence="1 2">
    <name type="scientific">Pontibacillus salipaludis</name>
    <dbReference type="NCBI Taxonomy" id="1697394"/>
    <lineage>
        <taxon>Bacteria</taxon>
        <taxon>Bacillati</taxon>
        <taxon>Bacillota</taxon>
        <taxon>Bacilli</taxon>
        <taxon>Bacillales</taxon>
        <taxon>Bacillaceae</taxon>
        <taxon>Pontibacillus</taxon>
    </lineage>
</organism>
<sequence>MIKGRNIPNSFGMEYAAAAISAAGGNKASRKLGCLFIECIPFIGENLRCMQFTLVLLCFYSLKYFTCIGLNCQLDRGATAGKESVTARKWRATAEKEGVTARKCVAMAEKEGVTARKWRATAEKDGVTARKWRATAEKDGVTARKWVMTAEKGKSTA</sequence>
<comment type="caution">
    <text evidence="1">The sequence shown here is derived from an EMBL/GenBank/DDBJ whole genome shotgun (WGS) entry which is preliminary data.</text>
</comment>
<evidence type="ECO:0000313" key="2">
    <source>
        <dbReference type="Proteomes" id="UP000642571"/>
    </source>
</evidence>
<dbReference type="EMBL" id="BMIN01000022">
    <property type="protein sequence ID" value="GGD26212.1"/>
    <property type="molecule type" value="Genomic_DNA"/>
</dbReference>
<accession>A0ABQ1QGC6</accession>
<proteinExistence type="predicted"/>
<dbReference type="Proteomes" id="UP000642571">
    <property type="component" value="Unassembled WGS sequence"/>
</dbReference>
<protein>
    <submittedName>
        <fullName evidence="1">Uncharacterized protein</fullName>
    </submittedName>
</protein>